<dbReference type="Proteomes" id="UP000033140">
    <property type="component" value="Unassembled WGS sequence"/>
</dbReference>
<keyword evidence="2 4" id="KW-0489">Methyltransferase</keyword>
<dbReference type="PANTHER" id="PTHR22809:SF11">
    <property type="entry name" value="TRNA N(3)-METHYLCYTIDINE METHYLTRANSFERASE METTL2"/>
    <property type="match status" value="1"/>
</dbReference>
<evidence type="ECO:0000256" key="2">
    <source>
        <dbReference type="ARBA" id="ARBA00022603"/>
    </source>
</evidence>
<dbReference type="Gene3D" id="3.40.50.150">
    <property type="entry name" value="Vaccinia Virus protein VP39"/>
    <property type="match status" value="1"/>
</dbReference>
<dbReference type="PANTHER" id="PTHR22809">
    <property type="entry name" value="METHYLTRANSFERASE-RELATED"/>
    <property type="match status" value="1"/>
</dbReference>
<proteinExistence type="inferred from homology"/>
<dbReference type="InterPro" id="IPR013217">
    <property type="entry name" value="Methyltransf_12"/>
</dbReference>
<dbReference type="GO" id="GO:0032259">
    <property type="term" value="P:methylation"/>
    <property type="evidence" value="ECO:0007669"/>
    <property type="project" value="UniProtKB-KW"/>
</dbReference>
<dbReference type="OMA" id="PDRMQSV"/>
<keyword evidence="3 4" id="KW-0808">Transferase</keyword>
<organism evidence="6 7">
    <name type="scientific">Saitoella complicata (strain BCRC 22490 / CBS 7301 / JCM 7358 / NBRC 10748 / NRRL Y-17804)</name>
    <dbReference type="NCBI Taxonomy" id="698492"/>
    <lineage>
        <taxon>Eukaryota</taxon>
        <taxon>Fungi</taxon>
        <taxon>Dikarya</taxon>
        <taxon>Ascomycota</taxon>
        <taxon>Taphrinomycotina</taxon>
        <taxon>Taphrinomycotina incertae sedis</taxon>
        <taxon>Saitoella</taxon>
    </lineage>
</organism>
<dbReference type="STRING" id="698492.A0A0E9NLV1"/>
<dbReference type="InterPro" id="IPR026113">
    <property type="entry name" value="METTL2/6/8-like"/>
</dbReference>
<dbReference type="GO" id="GO:0052735">
    <property type="term" value="F:tRNA (cytidine-3-)-methyltransferase activity"/>
    <property type="evidence" value="ECO:0007669"/>
    <property type="project" value="TreeGrafter"/>
</dbReference>
<comment type="function">
    <text evidence="4">S-adenosyl-L-methionine-dependent methyltransferase.</text>
</comment>
<dbReference type="Pfam" id="PF08242">
    <property type="entry name" value="Methyltransf_12"/>
    <property type="match status" value="1"/>
</dbReference>
<name>A0A0E9NLV1_SAICN</name>
<feature type="domain" description="Methyltransferase type 12" evidence="5">
    <location>
        <begin position="144"/>
        <end position="248"/>
    </location>
</feature>
<reference evidence="6 7" key="2">
    <citation type="journal article" date="2014" name="J. Gen. Appl. Microbiol.">
        <title>The early diverging ascomycetous budding yeast Saitoella complicata has three histone deacetylases belonging to the Clr6, Hos2, and Rpd3 lineages.</title>
        <authorList>
            <person name="Nishida H."/>
            <person name="Matsumoto T."/>
            <person name="Kondo S."/>
            <person name="Hamamoto M."/>
            <person name="Yoshikawa H."/>
        </authorList>
    </citation>
    <scope>NUCLEOTIDE SEQUENCE [LARGE SCALE GENOMIC DNA]</scope>
    <source>
        <strain evidence="6 7">NRRL Y-17804</strain>
    </source>
</reference>
<dbReference type="EC" id="2.1.1.-" evidence="4"/>
<evidence type="ECO:0000313" key="7">
    <source>
        <dbReference type="Proteomes" id="UP000033140"/>
    </source>
</evidence>
<dbReference type="EMBL" id="BACD03000035">
    <property type="protein sequence ID" value="GAO50661.1"/>
    <property type="molecule type" value="Genomic_DNA"/>
</dbReference>
<sequence>MDTSLNLPAAATVEETLTSPSIEDPFKKKKVTSSVVDVQNPTNTPTFGSRLLTDEEKVFEHNAWDHVEWGPEQEATALESIERQLQDPVPEQDKERYNGDPASFWDAFYSQHNENFFKDRAWLAQEFPELAACTLPEAGPKVVVEVGCGAGNTMFPVLNNNKNPDLKVIGCDFSKEAVRVVRESPYFDPKHAGAEVWDLAEPSGALPVGVEPGSVNIIVLVFVLSALAPSQWEHARRNIRTMLKPGGLVLFRDYGRYDMTQLRFKKNRLLDSNFYIRGDGTRVYFFTNDEVEGILGGEGMVVEQNARSLSRLGYMLDHCLRSHTSMLSHR</sequence>
<keyword evidence="7" id="KW-1185">Reference proteome</keyword>
<reference evidence="6 7" key="3">
    <citation type="journal article" date="2015" name="Genome Announc.">
        <title>Draft Genome Sequence of the Archiascomycetous Yeast Saitoella complicata.</title>
        <authorList>
            <person name="Yamauchi K."/>
            <person name="Kondo S."/>
            <person name="Hamamoto M."/>
            <person name="Takahashi Y."/>
            <person name="Ogura Y."/>
            <person name="Hayashi T."/>
            <person name="Nishida H."/>
        </authorList>
    </citation>
    <scope>NUCLEOTIDE SEQUENCE [LARGE SCALE GENOMIC DNA]</scope>
    <source>
        <strain evidence="6 7">NRRL Y-17804</strain>
    </source>
</reference>
<evidence type="ECO:0000259" key="5">
    <source>
        <dbReference type="Pfam" id="PF08242"/>
    </source>
</evidence>
<comment type="similarity">
    <text evidence="1 4">Belongs to the methyltransferase superfamily. METL family.</text>
</comment>
<evidence type="ECO:0000256" key="4">
    <source>
        <dbReference type="PIRNR" id="PIRNR037755"/>
    </source>
</evidence>
<dbReference type="InterPro" id="IPR029063">
    <property type="entry name" value="SAM-dependent_MTases_sf"/>
</dbReference>
<evidence type="ECO:0000313" key="6">
    <source>
        <dbReference type="EMBL" id="GAO50661.1"/>
    </source>
</evidence>
<protein>
    <recommendedName>
        <fullName evidence="4">tRNA N(3)-methylcytidine methyltransferase</fullName>
        <ecNumber evidence="4">2.1.1.-</ecNumber>
    </recommendedName>
</protein>
<dbReference type="SUPFAM" id="SSF53335">
    <property type="entry name" value="S-adenosyl-L-methionine-dependent methyltransferases"/>
    <property type="match status" value="1"/>
</dbReference>
<dbReference type="AlphaFoldDB" id="A0A0E9NLV1"/>
<reference evidence="6 7" key="1">
    <citation type="journal article" date="2011" name="J. Gen. Appl. Microbiol.">
        <title>Draft genome sequencing of the enigmatic yeast Saitoella complicata.</title>
        <authorList>
            <person name="Nishida H."/>
            <person name="Hamamoto M."/>
            <person name="Sugiyama J."/>
        </authorList>
    </citation>
    <scope>NUCLEOTIDE SEQUENCE [LARGE SCALE GENOMIC DNA]</scope>
    <source>
        <strain evidence="6 7">NRRL Y-17804</strain>
    </source>
</reference>
<accession>A0A0E9NLV1</accession>
<comment type="caution">
    <text evidence="6">The sequence shown here is derived from an EMBL/GenBank/DDBJ whole genome shotgun (WGS) entry which is preliminary data.</text>
</comment>
<dbReference type="PIRSF" id="PIRSF037755">
    <property type="entry name" value="Mettl2_prd"/>
    <property type="match status" value="1"/>
</dbReference>
<evidence type="ECO:0000256" key="1">
    <source>
        <dbReference type="ARBA" id="ARBA00009725"/>
    </source>
</evidence>
<gene>
    <name evidence="6" type="ORF">G7K_4783-t1</name>
</gene>
<dbReference type="CDD" id="cd02440">
    <property type="entry name" value="AdoMet_MTases"/>
    <property type="match status" value="1"/>
</dbReference>
<evidence type="ECO:0000256" key="3">
    <source>
        <dbReference type="ARBA" id="ARBA00022679"/>
    </source>
</evidence>